<feature type="compositionally biased region" description="Basic and acidic residues" evidence="1">
    <location>
        <begin position="222"/>
        <end position="247"/>
    </location>
</feature>
<gene>
    <name evidence="2" type="ORF">VNI00_013077</name>
</gene>
<feature type="region of interest" description="Disordered" evidence="1">
    <location>
        <begin position="1"/>
        <end position="247"/>
    </location>
</feature>
<reference evidence="2 3" key="1">
    <citation type="submission" date="2024-01" db="EMBL/GenBank/DDBJ databases">
        <title>A draft genome for a cacao thread blight-causing isolate of Paramarasmius palmivorus.</title>
        <authorList>
            <person name="Baruah I.K."/>
            <person name="Bukari Y."/>
            <person name="Amoako-Attah I."/>
            <person name="Meinhardt L.W."/>
            <person name="Bailey B.A."/>
            <person name="Cohen S.P."/>
        </authorList>
    </citation>
    <scope>NUCLEOTIDE SEQUENCE [LARGE SCALE GENOMIC DNA]</scope>
    <source>
        <strain evidence="2 3">GH-12</strain>
    </source>
</reference>
<feature type="compositionally biased region" description="Basic and acidic residues" evidence="1">
    <location>
        <begin position="172"/>
        <end position="182"/>
    </location>
</feature>
<organism evidence="2 3">
    <name type="scientific">Paramarasmius palmivorus</name>
    <dbReference type="NCBI Taxonomy" id="297713"/>
    <lineage>
        <taxon>Eukaryota</taxon>
        <taxon>Fungi</taxon>
        <taxon>Dikarya</taxon>
        <taxon>Basidiomycota</taxon>
        <taxon>Agaricomycotina</taxon>
        <taxon>Agaricomycetes</taxon>
        <taxon>Agaricomycetidae</taxon>
        <taxon>Agaricales</taxon>
        <taxon>Marasmiineae</taxon>
        <taxon>Marasmiaceae</taxon>
        <taxon>Paramarasmius</taxon>
    </lineage>
</organism>
<dbReference type="Proteomes" id="UP001383192">
    <property type="component" value="Unassembled WGS sequence"/>
</dbReference>
<sequence>MSGVSMSSKNSASPASKAEEKSNQQLAPPKTGHRKSPSDPGSQRELEAFREQNKVQNRVPMVKEPDKSSQRSTPPGRKSPAPSAKSERITHAIPRGAQGSTSDSLKLPMTAEERRARTRSLESPATKQDLPVPKGNHRKTPSDSNIPKGVQRDARAKKDSKSSNKPPIIKVPAREDQKEPARTRKISLPTPKSDRRSPDPPSKPRSPNPISTSRTLKPPVTSEERQAKTRSLEVPPKREDKDHVLARPRPYTELHQEVKVPWGDTFRLGYGVDALTGDPTTRCALAPFRESSTRRRIKTTNTTINVLQWDDLKQLADGIELEAGVGTVNATSYQLPVELRAKLSSTLSASTSAKTVLVQYKTVGEFEVEFLPKDIALKKELRGMAALDFREQYGDYYIAGCQYGYSCRALVICRMNEQVDSNDFEAEAKAHVENALRIGVKSTDSKDHANKCTMLHVVIDTKGCSANMSTISDSNISSITATLRSLAQVTKNAPGTPQAAYLHHYSSLDHAVLSRRLEGVHYDLFKKAHQMRLYYAHLQAFLVHPALRTFDSDRTRISQALKAYENNRRKLVYLSNADKKKISASESVYNDLRALKDRSSLLNTRYEFIRRVKNMDTTIRSLPPTGSSRVFKWECGRTGGKPEGTSDGLRCVTFGPGERAYEAEWTSPMTKGRMLLFGGIGAKPYMEFGTVPLSSLSRKSLPPSKTRPPGMFAVPVPGQSKEETFAYQLMGPSVYVVGWSLSVDWDGKYIEYDPEIKVQGENNFILADCVSIRLDPSRAARWTCRVTFVFQPSFNFPDLNLQPGPTEEPVKKAHNLLLAGTSES</sequence>
<evidence type="ECO:0000313" key="2">
    <source>
        <dbReference type="EMBL" id="KAK7032508.1"/>
    </source>
</evidence>
<protein>
    <submittedName>
        <fullName evidence="2">Uncharacterized protein</fullName>
    </submittedName>
</protein>
<feature type="compositionally biased region" description="Basic and acidic residues" evidence="1">
    <location>
        <begin position="150"/>
        <end position="162"/>
    </location>
</feature>
<keyword evidence="3" id="KW-1185">Reference proteome</keyword>
<evidence type="ECO:0000256" key="1">
    <source>
        <dbReference type="SAM" id="MobiDB-lite"/>
    </source>
</evidence>
<proteinExistence type="predicted"/>
<accession>A0AAW0BZV0</accession>
<feature type="compositionally biased region" description="Low complexity" evidence="1">
    <location>
        <begin position="1"/>
        <end position="16"/>
    </location>
</feature>
<feature type="compositionally biased region" description="Basic and acidic residues" evidence="1">
    <location>
        <begin position="42"/>
        <end position="53"/>
    </location>
</feature>
<evidence type="ECO:0000313" key="3">
    <source>
        <dbReference type="Proteomes" id="UP001383192"/>
    </source>
</evidence>
<comment type="caution">
    <text evidence="2">The sequence shown here is derived from an EMBL/GenBank/DDBJ whole genome shotgun (WGS) entry which is preliminary data.</text>
</comment>
<name>A0AAW0BZV0_9AGAR</name>
<dbReference type="EMBL" id="JAYKXP010000064">
    <property type="protein sequence ID" value="KAK7032508.1"/>
    <property type="molecule type" value="Genomic_DNA"/>
</dbReference>
<dbReference type="AlphaFoldDB" id="A0AAW0BZV0"/>